<dbReference type="AlphaFoldDB" id="A0A5B6X2T3"/>
<dbReference type="Gene3D" id="3.30.70.270">
    <property type="match status" value="1"/>
</dbReference>
<evidence type="ECO:0000259" key="7">
    <source>
        <dbReference type="Pfam" id="PF17917"/>
    </source>
</evidence>
<keyword evidence="1" id="KW-0808">Transferase</keyword>
<keyword evidence="5" id="KW-0378">Hydrolase</keyword>
<dbReference type="GO" id="GO:0016787">
    <property type="term" value="F:hydrolase activity"/>
    <property type="evidence" value="ECO:0007669"/>
    <property type="project" value="UniProtKB-KW"/>
</dbReference>
<keyword evidence="4" id="KW-0255">Endonuclease</keyword>
<evidence type="ECO:0000256" key="1">
    <source>
        <dbReference type="ARBA" id="ARBA00022679"/>
    </source>
</evidence>
<name>A0A5B6X2T3_9ROSI</name>
<dbReference type="InterPro" id="IPR043128">
    <property type="entry name" value="Rev_trsase/Diguanyl_cyclase"/>
</dbReference>
<organism evidence="8 9">
    <name type="scientific">Gossypium australe</name>
    <dbReference type="NCBI Taxonomy" id="47621"/>
    <lineage>
        <taxon>Eukaryota</taxon>
        <taxon>Viridiplantae</taxon>
        <taxon>Streptophyta</taxon>
        <taxon>Embryophyta</taxon>
        <taxon>Tracheophyta</taxon>
        <taxon>Spermatophyta</taxon>
        <taxon>Magnoliopsida</taxon>
        <taxon>eudicotyledons</taxon>
        <taxon>Gunneridae</taxon>
        <taxon>Pentapetalae</taxon>
        <taxon>rosids</taxon>
        <taxon>malvids</taxon>
        <taxon>Malvales</taxon>
        <taxon>Malvaceae</taxon>
        <taxon>Malvoideae</taxon>
        <taxon>Gossypium</taxon>
    </lineage>
</organism>
<keyword evidence="3" id="KW-0540">Nuclease</keyword>
<dbReference type="GO" id="GO:0003964">
    <property type="term" value="F:RNA-directed DNA polymerase activity"/>
    <property type="evidence" value="ECO:0007669"/>
    <property type="project" value="UniProtKB-KW"/>
</dbReference>
<evidence type="ECO:0000313" key="8">
    <source>
        <dbReference type="EMBL" id="KAA3488168.1"/>
    </source>
</evidence>
<evidence type="ECO:0000313" key="9">
    <source>
        <dbReference type="Proteomes" id="UP000325315"/>
    </source>
</evidence>
<dbReference type="OrthoDB" id="437338at2759"/>
<feature type="domain" description="Reverse transcriptase RNase H-like" evidence="7">
    <location>
        <begin position="86"/>
        <end position="139"/>
    </location>
</feature>
<protein>
    <submittedName>
        <fullName evidence="8">DNA/RNA polymerases superfamily protein</fullName>
    </submittedName>
</protein>
<evidence type="ECO:0000256" key="5">
    <source>
        <dbReference type="ARBA" id="ARBA00022801"/>
    </source>
</evidence>
<sequence>MVITFLCDAMRINQCSCRLHGLNEPSPKNVSNIRSFLGLAGYYRRFVESFSLIAAHLTMFSKKNDPFKWTYDQQASFEKLKPESRKVYVVYRNASYTGLRCILMQDGKVVAYAASQLKKHECSYPTHDLELAVMVFALKI</sequence>
<dbReference type="GO" id="GO:0004519">
    <property type="term" value="F:endonuclease activity"/>
    <property type="evidence" value="ECO:0007669"/>
    <property type="project" value="UniProtKB-KW"/>
</dbReference>
<dbReference type="FunFam" id="3.30.70.270:FF:000020">
    <property type="entry name" value="Transposon Tf2-6 polyprotein-like Protein"/>
    <property type="match status" value="1"/>
</dbReference>
<dbReference type="PANTHER" id="PTHR34072:SF52">
    <property type="entry name" value="RIBONUCLEASE H"/>
    <property type="match status" value="1"/>
</dbReference>
<keyword evidence="6" id="KW-0695">RNA-directed DNA polymerase</keyword>
<dbReference type="InterPro" id="IPR043502">
    <property type="entry name" value="DNA/RNA_pol_sf"/>
</dbReference>
<evidence type="ECO:0000256" key="2">
    <source>
        <dbReference type="ARBA" id="ARBA00022695"/>
    </source>
</evidence>
<proteinExistence type="predicted"/>
<dbReference type="EMBL" id="SMMG02000001">
    <property type="protein sequence ID" value="KAA3488168.1"/>
    <property type="molecule type" value="Genomic_DNA"/>
</dbReference>
<evidence type="ECO:0000256" key="6">
    <source>
        <dbReference type="ARBA" id="ARBA00022918"/>
    </source>
</evidence>
<dbReference type="Proteomes" id="UP000325315">
    <property type="component" value="Unassembled WGS sequence"/>
</dbReference>
<dbReference type="InterPro" id="IPR041373">
    <property type="entry name" value="RT_RNaseH"/>
</dbReference>
<gene>
    <name evidence="8" type="ORF">EPI10_031940</name>
</gene>
<accession>A0A5B6X2T3</accession>
<dbReference type="Pfam" id="PF17917">
    <property type="entry name" value="RT_RNaseH"/>
    <property type="match status" value="1"/>
</dbReference>
<keyword evidence="9" id="KW-1185">Reference proteome</keyword>
<reference evidence="9" key="1">
    <citation type="journal article" date="2019" name="Plant Biotechnol. J.">
        <title>Genome sequencing of the Australian wild diploid species Gossypium australe highlights disease resistance and delayed gland morphogenesis.</title>
        <authorList>
            <person name="Cai Y."/>
            <person name="Cai X."/>
            <person name="Wang Q."/>
            <person name="Wang P."/>
            <person name="Zhang Y."/>
            <person name="Cai C."/>
            <person name="Xu Y."/>
            <person name="Wang K."/>
            <person name="Zhou Z."/>
            <person name="Wang C."/>
            <person name="Geng S."/>
            <person name="Li B."/>
            <person name="Dong Q."/>
            <person name="Hou Y."/>
            <person name="Wang H."/>
            <person name="Ai P."/>
            <person name="Liu Z."/>
            <person name="Yi F."/>
            <person name="Sun M."/>
            <person name="An G."/>
            <person name="Cheng J."/>
            <person name="Zhang Y."/>
            <person name="Shi Q."/>
            <person name="Xie Y."/>
            <person name="Shi X."/>
            <person name="Chang Y."/>
            <person name="Huang F."/>
            <person name="Chen Y."/>
            <person name="Hong S."/>
            <person name="Mi L."/>
            <person name="Sun Q."/>
            <person name="Zhang L."/>
            <person name="Zhou B."/>
            <person name="Peng R."/>
            <person name="Zhang X."/>
            <person name="Liu F."/>
        </authorList>
    </citation>
    <scope>NUCLEOTIDE SEQUENCE [LARGE SCALE GENOMIC DNA]</scope>
    <source>
        <strain evidence="9">cv. PA1801</strain>
    </source>
</reference>
<comment type="caution">
    <text evidence="8">The sequence shown here is derived from an EMBL/GenBank/DDBJ whole genome shotgun (WGS) entry which is preliminary data.</text>
</comment>
<evidence type="ECO:0000256" key="3">
    <source>
        <dbReference type="ARBA" id="ARBA00022722"/>
    </source>
</evidence>
<dbReference type="PANTHER" id="PTHR34072">
    <property type="entry name" value="ENZYMATIC POLYPROTEIN-RELATED"/>
    <property type="match status" value="1"/>
</dbReference>
<evidence type="ECO:0000256" key="4">
    <source>
        <dbReference type="ARBA" id="ARBA00022759"/>
    </source>
</evidence>
<dbReference type="SUPFAM" id="SSF56672">
    <property type="entry name" value="DNA/RNA polymerases"/>
    <property type="match status" value="1"/>
</dbReference>
<keyword evidence="2" id="KW-0548">Nucleotidyltransferase</keyword>